<gene>
    <name evidence="3" type="primary">bioH</name>
    <name evidence="3" type="ORF">LSUE1_G000021</name>
</gene>
<dbReference type="OrthoDB" id="2498029at2759"/>
<feature type="domain" description="AB hydrolase-1" evidence="2">
    <location>
        <begin position="27"/>
        <end position="254"/>
    </location>
</feature>
<dbReference type="GO" id="GO:0016020">
    <property type="term" value="C:membrane"/>
    <property type="evidence" value="ECO:0007669"/>
    <property type="project" value="TreeGrafter"/>
</dbReference>
<dbReference type="AlphaFoldDB" id="A0A8T9CH74"/>
<name>A0A8T9CH74_9HELO</name>
<evidence type="ECO:0000313" key="3">
    <source>
        <dbReference type="EMBL" id="TVY85175.1"/>
    </source>
</evidence>
<dbReference type="Pfam" id="PF00561">
    <property type="entry name" value="Abhydrolase_1"/>
    <property type="match status" value="1"/>
</dbReference>
<proteinExistence type="predicted"/>
<dbReference type="InterPro" id="IPR029058">
    <property type="entry name" value="AB_hydrolase_fold"/>
</dbReference>
<dbReference type="Proteomes" id="UP000469558">
    <property type="component" value="Unassembled WGS sequence"/>
</dbReference>
<keyword evidence="1" id="KW-0378">Hydrolase</keyword>
<dbReference type="SUPFAM" id="SSF53474">
    <property type="entry name" value="alpha/beta-Hydrolases"/>
    <property type="match status" value="1"/>
</dbReference>
<evidence type="ECO:0000259" key="2">
    <source>
        <dbReference type="Pfam" id="PF00561"/>
    </source>
</evidence>
<dbReference type="EMBL" id="QGMK01000023">
    <property type="protein sequence ID" value="TVY85175.1"/>
    <property type="molecule type" value="Genomic_DNA"/>
</dbReference>
<accession>A0A8T9CH74</accession>
<protein>
    <submittedName>
        <fullName evidence="3">Pimeloyl-[acyl-carrier protein] methyl ester esterase</fullName>
    </submittedName>
</protein>
<evidence type="ECO:0000313" key="4">
    <source>
        <dbReference type="Proteomes" id="UP000469558"/>
    </source>
</evidence>
<organism evidence="3 4">
    <name type="scientific">Lachnellula suecica</name>
    <dbReference type="NCBI Taxonomy" id="602035"/>
    <lineage>
        <taxon>Eukaryota</taxon>
        <taxon>Fungi</taxon>
        <taxon>Dikarya</taxon>
        <taxon>Ascomycota</taxon>
        <taxon>Pezizomycotina</taxon>
        <taxon>Leotiomycetes</taxon>
        <taxon>Helotiales</taxon>
        <taxon>Lachnaceae</taxon>
        <taxon>Lachnellula</taxon>
    </lineage>
</organism>
<dbReference type="PRINTS" id="PR00111">
    <property type="entry name" value="ABHYDROLASE"/>
</dbReference>
<comment type="caution">
    <text evidence="3">The sequence shown here is derived from an EMBL/GenBank/DDBJ whole genome shotgun (WGS) entry which is preliminary data.</text>
</comment>
<dbReference type="PANTHER" id="PTHR43798:SF31">
    <property type="entry name" value="AB HYDROLASE SUPERFAMILY PROTEIN YCLE"/>
    <property type="match status" value="1"/>
</dbReference>
<reference evidence="3 4" key="1">
    <citation type="submission" date="2018-05" db="EMBL/GenBank/DDBJ databases">
        <title>Genome sequencing and assembly of the regulated plant pathogen Lachnellula willkommii and related sister species for the development of diagnostic species identification markers.</title>
        <authorList>
            <person name="Giroux E."/>
            <person name="Bilodeau G."/>
        </authorList>
    </citation>
    <scope>NUCLEOTIDE SEQUENCE [LARGE SCALE GENOMIC DNA]</scope>
    <source>
        <strain evidence="3 4">CBS 268.59</strain>
    </source>
</reference>
<dbReference type="InterPro" id="IPR050266">
    <property type="entry name" value="AB_hydrolase_sf"/>
</dbReference>
<dbReference type="GO" id="GO:0016787">
    <property type="term" value="F:hydrolase activity"/>
    <property type="evidence" value="ECO:0007669"/>
    <property type="project" value="UniProtKB-KW"/>
</dbReference>
<keyword evidence="4" id="KW-1185">Reference proteome</keyword>
<sequence length="270" mass="28715">MSNENKTYYHSTPSGSRIFVEECGSGPLMVLMHGLGGTTNAFQPLISHFSSRYTMLRFDFPGSGFSTFKSPPSIPQFVEDLSSVLASRQLSESPILVGHSLGSVIAMHYVSRNPDVQALVLIGAGRSASHIPAAVERMTGLGAKARLGIEGIRDSTVANNVAPSSSDLVRTIVRQMISSQDPEGYAATCEAACAKTHQDPDYATIKCPTVLIVGDQDNVSPLSRSEDLRKLIGAGGNQNVLLEVVHSGHQQVLEDTAGVVKAMEACMALL</sequence>
<dbReference type="PANTHER" id="PTHR43798">
    <property type="entry name" value="MONOACYLGLYCEROL LIPASE"/>
    <property type="match status" value="1"/>
</dbReference>
<dbReference type="Gene3D" id="3.40.50.1820">
    <property type="entry name" value="alpha/beta hydrolase"/>
    <property type="match status" value="1"/>
</dbReference>
<evidence type="ECO:0000256" key="1">
    <source>
        <dbReference type="ARBA" id="ARBA00022801"/>
    </source>
</evidence>
<dbReference type="InterPro" id="IPR000073">
    <property type="entry name" value="AB_hydrolase_1"/>
</dbReference>